<sequence length="306" mass="33879">MHSSRKLEIIKNLRILTVLGIGAFGVLATSFFVANGLRNEVTARATLTNLTATALGVTLIGLFVTAILCLLVFHAFSFFESTTLSQAIRLNEAMRLLHAKTNKESLAALRYYRIDVFRAPKPLGEDAEKNVPCKLISTFLAPWAFRSDQNAAFGSEYHCCDFEHIQTIIADNKAKWGDIPEELPGGTPMEVTALQRKIADLLEENKKANLKFTAANGRESLLKTQLTEVENHMAVLVELVNKISTEGKPSDKITKDAFRAKYLAIGKIYGITKVPGAYMEIFRKNMPKEKINWGGAPTQGSDDEQT</sequence>
<feature type="transmembrane region" description="Helical" evidence="1">
    <location>
        <begin position="12"/>
        <end position="34"/>
    </location>
</feature>
<keyword evidence="1" id="KW-1133">Transmembrane helix</keyword>
<organism evidence="2">
    <name type="scientific">uncultured delta proteobacterium</name>
    <dbReference type="NCBI Taxonomy" id="34034"/>
    <lineage>
        <taxon>Bacteria</taxon>
        <taxon>Deltaproteobacteria</taxon>
        <taxon>environmental samples</taxon>
    </lineage>
</organism>
<reference evidence="2" key="1">
    <citation type="submission" date="2016-04" db="EMBL/GenBank/DDBJ databases">
        <authorList>
            <person name="Evans L.H."/>
            <person name="Alamgir A."/>
            <person name="Owens N."/>
            <person name="Weber N.D."/>
            <person name="Virtaneva K."/>
            <person name="Barbian K."/>
            <person name="Babar A."/>
            <person name="Rosenke K."/>
        </authorList>
    </citation>
    <scope>NUCLEOTIDE SEQUENCE</scope>
    <source>
        <strain evidence="2">86</strain>
    </source>
</reference>
<evidence type="ECO:0000256" key="1">
    <source>
        <dbReference type="SAM" id="Phobius"/>
    </source>
</evidence>
<gene>
    <name evidence="2" type="ORF">KL86DPRO_20551</name>
</gene>
<dbReference type="AlphaFoldDB" id="A0A212K2A4"/>
<dbReference type="EMBL" id="FLUQ01000002">
    <property type="protein sequence ID" value="SBW05797.1"/>
    <property type="molecule type" value="Genomic_DNA"/>
</dbReference>
<proteinExistence type="predicted"/>
<evidence type="ECO:0000313" key="2">
    <source>
        <dbReference type="EMBL" id="SBW05797.1"/>
    </source>
</evidence>
<keyword evidence="1" id="KW-0472">Membrane</keyword>
<accession>A0A212K2A4</accession>
<protein>
    <submittedName>
        <fullName evidence="2">Uncharacterized protein</fullName>
    </submittedName>
</protein>
<feature type="transmembrane region" description="Helical" evidence="1">
    <location>
        <begin position="54"/>
        <end position="79"/>
    </location>
</feature>
<name>A0A212K2A4_9DELT</name>
<keyword evidence="1" id="KW-0812">Transmembrane</keyword>